<reference evidence="3" key="1">
    <citation type="submission" date="2016-05" db="EMBL/GenBank/DDBJ databases">
        <authorList>
            <person name="Li Y."/>
        </authorList>
    </citation>
    <scope>NUCLEOTIDE SEQUENCE [LARGE SCALE GENOMIC DNA]</scope>
    <source>
        <strain evidence="3">YIC4027</strain>
    </source>
</reference>
<protein>
    <recommendedName>
        <fullName evidence="4">Transmembrane protein</fullName>
    </recommendedName>
</protein>
<evidence type="ECO:0000313" key="2">
    <source>
        <dbReference type="EMBL" id="ODR90373.1"/>
    </source>
</evidence>
<feature type="transmembrane region" description="Helical" evidence="1">
    <location>
        <begin position="377"/>
        <end position="395"/>
    </location>
</feature>
<keyword evidence="1" id="KW-0472">Membrane</keyword>
<dbReference type="AlphaFoldDB" id="A0A1E3V9S2"/>
<feature type="transmembrane region" description="Helical" evidence="1">
    <location>
        <begin position="227"/>
        <end position="248"/>
    </location>
</feature>
<feature type="transmembrane region" description="Helical" evidence="1">
    <location>
        <begin position="116"/>
        <end position="139"/>
    </location>
</feature>
<evidence type="ECO:0000313" key="3">
    <source>
        <dbReference type="Proteomes" id="UP000094342"/>
    </source>
</evidence>
<dbReference type="Gene3D" id="1.20.210.10">
    <property type="entry name" value="Cytochrome c oxidase-like, subunit I domain"/>
    <property type="match status" value="1"/>
</dbReference>
<feature type="transmembrane region" description="Helical" evidence="1">
    <location>
        <begin position="323"/>
        <end position="342"/>
    </location>
</feature>
<evidence type="ECO:0000256" key="1">
    <source>
        <dbReference type="SAM" id="Phobius"/>
    </source>
</evidence>
<comment type="caution">
    <text evidence="2">The sequence shown here is derived from an EMBL/GenBank/DDBJ whole genome shotgun (WGS) entry which is preliminary data.</text>
</comment>
<proteinExistence type="predicted"/>
<feature type="transmembrane region" description="Helical" evidence="1">
    <location>
        <begin position="401"/>
        <end position="420"/>
    </location>
</feature>
<dbReference type="Proteomes" id="UP000094342">
    <property type="component" value="Unassembled WGS sequence"/>
</dbReference>
<organism evidence="2 3">
    <name type="scientific">Sinorhizobium alkalisoli</name>
    <dbReference type="NCBI Taxonomy" id="1752398"/>
    <lineage>
        <taxon>Bacteria</taxon>
        <taxon>Pseudomonadati</taxon>
        <taxon>Pseudomonadota</taxon>
        <taxon>Alphaproteobacteria</taxon>
        <taxon>Hyphomicrobiales</taxon>
        <taxon>Rhizobiaceae</taxon>
        <taxon>Sinorhizobium/Ensifer group</taxon>
        <taxon>Sinorhizobium</taxon>
    </lineage>
</organism>
<evidence type="ECO:0008006" key="4">
    <source>
        <dbReference type="Google" id="ProtNLM"/>
    </source>
</evidence>
<feature type="transmembrane region" description="Helical" evidence="1">
    <location>
        <begin position="254"/>
        <end position="273"/>
    </location>
</feature>
<sequence length="452" mass="47324">MPGATLSRWTMSYFAAACLFLVIGECMLAAGYGYPFAEAGAPETLALVHLVAIGWLGLLMVGALLQFVPVLVAAPLREGRLAAPALLLIIAGLLLLLGGFGALAGGPPLSPNLLPLGAVVLVAGFVLVAGMLAATLLAARPLPHPARFVAAGLLALVATVLIGACFAVLLSGTSESDLLTALVVHGVPLHAALGLGGWLSFTAIGVSYRLLPMFMLAPDDVRPTTKVAWWAGIAALGLVAASVGLAVIEPSAMTGLLVLAMLLTLGLTVLYGVDAVRFYRERRRKSVELNVRASYAAFAALIASVAMFALPAMRAAAGEGAAALVYLFVFGWLSGLGLAQLYKIVPFLTWLECYGPVLGRVPVPRVQDLVSERRARLWFYLYYAAVSAATFSLFTGSNPSFRIAALAQLAATIALIVEFVRARNLSAVAAASRFPVGVPRPHLFLPPFRPQE</sequence>
<dbReference type="EMBL" id="LYBW01000059">
    <property type="protein sequence ID" value="ODR90373.1"/>
    <property type="molecule type" value="Genomic_DNA"/>
</dbReference>
<feature type="transmembrane region" description="Helical" evidence="1">
    <location>
        <begin position="12"/>
        <end position="34"/>
    </location>
</feature>
<feature type="transmembrane region" description="Helical" evidence="1">
    <location>
        <begin position="148"/>
        <end position="170"/>
    </location>
</feature>
<feature type="transmembrane region" description="Helical" evidence="1">
    <location>
        <begin position="294"/>
        <end position="317"/>
    </location>
</feature>
<keyword evidence="3" id="KW-1185">Reference proteome</keyword>
<dbReference type="RefSeq" id="WP_069459362.1">
    <property type="nucleotide sequence ID" value="NZ_LYBW01000059.1"/>
</dbReference>
<keyword evidence="1" id="KW-1133">Transmembrane helix</keyword>
<dbReference type="OrthoDB" id="5245199at2"/>
<feature type="transmembrane region" description="Helical" evidence="1">
    <location>
        <begin position="46"/>
        <end position="73"/>
    </location>
</feature>
<name>A0A1E3V9S2_9HYPH</name>
<feature type="transmembrane region" description="Helical" evidence="1">
    <location>
        <begin position="182"/>
        <end position="206"/>
    </location>
</feature>
<dbReference type="STRING" id="1752398.A8M32_15755"/>
<feature type="transmembrane region" description="Helical" evidence="1">
    <location>
        <begin position="85"/>
        <end position="104"/>
    </location>
</feature>
<accession>A0A1E3V9S2</accession>
<dbReference type="InterPro" id="IPR036927">
    <property type="entry name" value="Cyt_c_oxase-like_su1_sf"/>
</dbReference>
<gene>
    <name evidence="2" type="ORF">A8M32_15755</name>
</gene>
<keyword evidence="1" id="KW-0812">Transmembrane</keyword>